<accession>A0AAJ0UF39</accession>
<dbReference type="Gene3D" id="1.20.1640.10">
    <property type="entry name" value="Multidrug efflux transporter AcrB transmembrane domain"/>
    <property type="match status" value="2"/>
</dbReference>
<dbReference type="Gene3D" id="3.30.70.1440">
    <property type="entry name" value="Multidrug efflux transporter AcrB pore domain"/>
    <property type="match status" value="1"/>
</dbReference>
<dbReference type="InterPro" id="IPR001036">
    <property type="entry name" value="Acrflvin-R"/>
</dbReference>
<evidence type="ECO:0000313" key="2">
    <source>
        <dbReference type="EMBL" id="MBK5930282.1"/>
    </source>
</evidence>
<keyword evidence="3" id="KW-1185">Reference proteome</keyword>
<dbReference type="Gene3D" id="3.30.2090.10">
    <property type="entry name" value="Multidrug efflux transporter AcrB TolC docking domain, DN and DC subdomains"/>
    <property type="match status" value="2"/>
</dbReference>
<proteinExistence type="predicted"/>
<evidence type="ECO:0000256" key="1">
    <source>
        <dbReference type="SAM" id="Phobius"/>
    </source>
</evidence>
<feature type="transmembrane region" description="Helical" evidence="1">
    <location>
        <begin position="529"/>
        <end position="548"/>
    </location>
</feature>
<dbReference type="GO" id="GO:0005886">
    <property type="term" value="C:plasma membrane"/>
    <property type="evidence" value="ECO:0007669"/>
    <property type="project" value="TreeGrafter"/>
</dbReference>
<feature type="transmembrane region" description="Helical" evidence="1">
    <location>
        <begin position="989"/>
        <end position="1010"/>
    </location>
</feature>
<dbReference type="SUPFAM" id="SSF82693">
    <property type="entry name" value="Multidrug efflux transporter AcrB pore domain, PN1, PN2, PC1 and PC2 subdomains"/>
    <property type="match status" value="3"/>
</dbReference>
<feature type="transmembrane region" description="Helical" evidence="1">
    <location>
        <begin position="469"/>
        <end position="492"/>
    </location>
</feature>
<keyword evidence="1" id="KW-0472">Membrane</keyword>
<dbReference type="InterPro" id="IPR027463">
    <property type="entry name" value="AcrB_DN_DC_subdom"/>
</dbReference>
<protein>
    <submittedName>
        <fullName evidence="2">Acriflavin resistance protein</fullName>
    </submittedName>
</protein>
<dbReference type="AlphaFoldDB" id="A0AAJ0UF39"/>
<dbReference type="PANTHER" id="PTHR32063">
    <property type="match status" value="1"/>
</dbReference>
<dbReference type="RefSeq" id="WP_201244704.1">
    <property type="nucleotide sequence ID" value="NZ_NHSF01000048.1"/>
</dbReference>
<feature type="transmembrane region" description="Helical" evidence="1">
    <location>
        <begin position="1022"/>
        <end position="1045"/>
    </location>
</feature>
<reference evidence="2" key="2">
    <citation type="journal article" date="2020" name="Microorganisms">
        <title>Osmotic Adaptation and Compatible Solute Biosynthesis of Phototrophic Bacteria as Revealed from Genome Analyses.</title>
        <authorList>
            <person name="Imhoff J.F."/>
            <person name="Rahn T."/>
            <person name="Kunzel S."/>
            <person name="Keller A."/>
            <person name="Neulinger S.C."/>
        </authorList>
    </citation>
    <scope>NUCLEOTIDE SEQUENCE</scope>
    <source>
        <strain evidence="2">DSM 4395</strain>
    </source>
</reference>
<dbReference type="GO" id="GO:0042910">
    <property type="term" value="F:xenobiotic transmembrane transporter activity"/>
    <property type="evidence" value="ECO:0007669"/>
    <property type="project" value="TreeGrafter"/>
</dbReference>
<reference evidence="2" key="1">
    <citation type="submission" date="2017-05" db="EMBL/GenBank/DDBJ databases">
        <authorList>
            <person name="Imhoff J.F."/>
            <person name="Rahn T."/>
            <person name="Kuenzel S."/>
            <person name="Neulinger S.C."/>
        </authorList>
    </citation>
    <scope>NUCLEOTIDE SEQUENCE</scope>
    <source>
        <strain evidence="2">DSM 4395</strain>
    </source>
</reference>
<dbReference type="Pfam" id="PF00873">
    <property type="entry name" value="ACR_tran"/>
    <property type="match status" value="1"/>
</dbReference>
<keyword evidence="1" id="KW-1133">Transmembrane helix</keyword>
<evidence type="ECO:0000313" key="3">
    <source>
        <dbReference type="Proteomes" id="UP001296967"/>
    </source>
</evidence>
<feature type="transmembrane region" description="Helical" evidence="1">
    <location>
        <begin position="437"/>
        <end position="463"/>
    </location>
</feature>
<dbReference type="EMBL" id="NHSF01000048">
    <property type="protein sequence ID" value="MBK5930282.1"/>
    <property type="molecule type" value="Genomic_DNA"/>
</dbReference>
<feature type="transmembrane region" description="Helical" evidence="1">
    <location>
        <begin position="392"/>
        <end position="416"/>
    </location>
</feature>
<comment type="caution">
    <text evidence="2">The sequence shown here is derived from an EMBL/GenBank/DDBJ whole genome shotgun (WGS) entry which is preliminary data.</text>
</comment>
<dbReference type="SUPFAM" id="SSF82866">
    <property type="entry name" value="Multidrug efflux transporter AcrB transmembrane domain"/>
    <property type="match status" value="2"/>
</dbReference>
<feature type="transmembrane region" description="Helical" evidence="1">
    <location>
        <begin position="948"/>
        <end position="969"/>
    </location>
</feature>
<keyword evidence="1" id="KW-0812">Transmembrane</keyword>
<dbReference type="PANTHER" id="PTHR32063:SF0">
    <property type="entry name" value="SWARMING MOTILITY PROTEIN SWRC"/>
    <property type="match status" value="1"/>
</dbReference>
<feature type="transmembrane region" description="Helical" evidence="1">
    <location>
        <begin position="12"/>
        <end position="31"/>
    </location>
</feature>
<organism evidence="2 3">
    <name type="scientific">Halochromatium salexigens</name>
    <name type="common">Chromatium salexigens</name>
    <dbReference type="NCBI Taxonomy" id="49447"/>
    <lineage>
        <taxon>Bacteria</taxon>
        <taxon>Pseudomonadati</taxon>
        <taxon>Pseudomonadota</taxon>
        <taxon>Gammaproteobacteria</taxon>
        <taxon>Chromatiales</taxon>
        <taxon>Chromatiaceae</taxon>
        <taxon>Halochromatium</taxon>
    </lineage>
</organism>
<feature type="transmembrane region" description="Helical" evidence="1">
    <location>
        <begin position="366"/>
        <end position="386"/>
    </location>
</feature>
<dbReference type="SUPFAM" id="SSF82714">
    <property type="entry name" value="Multidrug efflux transporter AcrB TolC docking domain, DN and DC subdomains"/>
    <property type="match status" value="2"/>
</dbReference>
<dbReference type="Gene3D" id="3.30.70.1430">
    <property type="entry name" value="Multidrug efflux transporter AcrB pore domain"/>
    <property type="match status" value="2"/>
</dbReference>
<gene>
    <name evidence="2" type="ORF">CCR82_07030</name>
</gene>
<feature type="transmembrane region" description="Helical" evidence="1">
    <location>
        <begin position="892"/>
        <end position="912"/>
    </location>
</feature>
<sequence>MQTGISSWSIRHPIGVVMMTLAVMVLGAFALERLNVDLLPQIIYPDVRVRVLDPGVPATIMEDEITRQLEEQLAITEGVVAIQSRTREGRSAVDLSFRYGDDVDQALRDASARLDRAKRFLPESIDPPIIYKRDPFQLPVAEYVIGSTLRDPIELRDLVDYDLARQLLILPGVAAAEVGGGLEREVRIIADQYRLAGLGLDVLDLQARLNAANRDVPAGRLLMSDGEISARTGGRFDSVEQIATLPLGDAAMGGAEQLRLGEVAQVLDGGAEERLRIRLDDSPGIKLSIQKQPLSNTVAVVDAVDGELARLEAEGLLPDDIQIAKVDDQARYIRQSLSNAIQAALGGALLAMLVVYLFLGSWRRTLIIGSAIPIAILVTFILMAAFGLTFNIMTLGGLALGIGMLVDSTIVMLENIHRHQRRGEPTLDAASQAAGEVTGAIIAATSTNLAAVLPFLFIGGLIGLLFRELIFTISAAIVASLVVALTLVPALARQVSAGREGALRRGIDRAMAALENGYRWLLQRLLTRPWLVLPVFIIALALTASSLFSAKPAFLPTLDEGDVRISLSADTGINLEQMDALTRQVEAIVRAQPETRSVFTTVGGFVFGRSTFENSHRASLQVQLAPLRERDLGSRDWIERIKAEIKAASIPGLKVYLYTRGIRGIRFNRGDDDLSLRLKGPELETLVALADDILARLEGIKGLSNLQHSNQEPTREFSIEIDRQRAASHGLDVQDIGRVLRFALEGQVITQLIEGDRSIDVRLRLDREDIATPGDLESIILFSRAPGANTRANLRTRSRPGIDGDDQRTADAAKRPIRLGDLAEIRILPQPETILRDRQQRIVEISASIGGELTLAEAIEQALAAAAEVNLPPGYSLYEAGSLETLQQGQDIGRLLLGLAVFLVLVVMAVQYESLRNPLIILLSVPFALIGVALGLGGTGTNLSMPVWLGMIMLAGIVVNNAIVLVEFIELRRRAGDARDQAIIEAARLRLRPILMTTLTTVFGMLPLALGLGEGSEMLSPLALTIVAGLSFSTLVSLLLVPSLYRLLSTG</sequence>
<feature type="transmembrane region" description="Helical" evidence="1">
    <location>
        <begin position="919"/>
        <end position="936"/>
    </location>
</feature>
<dbReference type="PRINTS" id="PR00702">
    <property type="entry name" value="ACRIFLAVINRP"/>
</dbReference>
<dbReference type="Proteomes" id="UP001296967">
    <property type="component" value="Unassembled WGS sequence"/>
</dbReference>
<dbReference type="Gene3D" id="3.30.70.1320">
    <property type="entry name" value="Multidrug efflux transporter AcrB pore domain like"/>
    <property type="match status" value="1"/>
</dbReference>
<name>A0AAJ0UF39_HALSE</name>
<feature type="transmembrane region" description="Helical" evidence="1">
    <location>
        <begin position="340"/>
        <end position="359"/>
    </location>
</feature>